<protein>
    <submittedName>
        <fullName evidence="2">Substrate-binding periplasmic protein</fullName>
    </submittedName>
</protein>
<reference evidence="2" key="2">
    <citation type="submission" date="2025-08" db="UniProtKB">
        <authorList>
            <consortium name="RefSeq"/>
        </authorList>
    </citation>
    <scope>IDENTIFICATION</scope>
</reference>
<dbReference type="PANTHER" id="PTHR35936">
    <property type="entry name" value="MEMBRANE-BOUND LYTIC MUREIN TRANSGLYCOSYLASE F"/>
    <property type="match status" value="1"/>
</dbReference>
<evidence type="ECO:0000313" key="1">
    <source>
        <dbReference type="Proteomes" id="UP000675920"/>
    </source>
</evidence>
<dbReference type="RefSeq" id="WP_028310077.1">
    <property type="nucleotide sequence ID" value="NZ_AXWS01000007.1"/>
</dbReference>
<proteinExistence type="predicted"/>
<dbReference type="AlphaFoldDB" id="A0A8B6X113"/>
<accession>A0A8B6X113</accession>
<reference evidence="2" key="1">
    <citation type="journal article" date="2004" name="Curr. Opin. Struct. Biol.">
        <title>Periplasmic binding proteins: a versatile superfamily for protein engineering.</title>
        <authorList>
            <person name="Dwyer M.A."/>
            <person name="Hellinga H.W."/>
        </authorList>
    </citation>
    <scope>NUCLEOTIDE SEQUENCE</scope>
</reference>
<name>A0A8B6X113_9BURK</name>
<dbReference type="OrthoDB" id="6192933at2"/>
<evidence type="ECO:0000313" key="2">
    <source>
        <dbReference type="RefSeq" id="WP_028310077.1"/>
    </source>
</evidence>
<organism evidence="1 2">
    <name type="scientific">Derxia gummosa DSM 723</name>
    <dbReference type="NCBI Taxonomy" id="1121388"/>
    <lineage>
        <taxon>Bacteria</taxon>
        <taxon>Pseudomonadati</taxon>
        <taxon>Pseudomonadota</taxon>
        <taxon>Betaproteobacteria</taxon>
        <taxon>Burkholderiales</taxon>
        <taxon>Alcaligenaceae</taxon>
        <taxon>Derxia</taxon>
    </lineage>
</organism>
<dbReference type="PROSITE" id="PS51318">
    <property type="entry name" value="TAT"/>
    <property type="match status" value="1"/>
</dbReference>
<dbReference type="InterPro" id="IPR006311">
    <property type="entry name" value="TAT_signal"/>
</dbReference>
<sequence>MNHGNKKQRRALLRGAIGIALGLGAGAAARADEAYDRIRATGILKVGVYKEFFPFADDEAGIDVDIAKALATQLGLKLKLLPFDAGDDVGDDLRNMVWKGHYLGYGPADVLLHVPVDRVLQEANKQVEIFGPYWREQLEVARNTERLPDWTGFDVFQKEKIVVDGASISSIAMLSLEAGRYRENVINAHDIKVALDTFRNGGAAAVMGTRAELQAGLAGMSDVAIEPVKIPGLPVSGWAVGMAVKAESMDLAHALQGALNQIIDSGAMAAIFARHNVRYVRP</sequence>
<keyword evidence="1" id="KW-1185">Reference proteome</keyword>
<dbReference type="Gene3D" id="3.40.190.10">
    <property type="entry name" value="Periplasmic binding protein-like II"/>
    <property type="match status" value="3"/>
</dbReference>
<dbReference type="SUPFAM" id="SSF53850">
    <property type="entry name" value="Periplasmic binding protein-like II"/>
    <property type="match status" value="1"/>
</dbReference>
<dbReference type="PANTHER" id="PTHR35936:SF17">
    <property type="entry name" value="ARGININE-BINDING EXTRACELLULAR PROTEIN ARTP"/>
    <property type="match status" value="1"/>
</dbReference>
<dbReference type="Proteomes" id="UP000675920">
    <property type="component" value="Unplaced"/>
</dbReference>